<accession>A0A975W772</accession>
<feature type="compositionally biased region" description="Basic and acidic residues" evidence="1">
    <location>
        <begin position="19"/>
        <end position="33"/>
    </location>
</feature>
<evidence type="ECO:0000256" key="1">
    <source>
        <dbReference type="SAM" id="MobiDB-lite"/>
    </source>
</evidence>
<dbReference type="Proteomes" id="UP000182932">
    <property type="component" value="Unassembled WGS sequence"/>
</dbReference>
<name>A0A975W772_9RHOB</name>
<organism evidence="2 3">
    <name type="scientific">Marinovum algicola</name>
    <dbReference type="NCBI Taxonomy" id="42444"/>
    <lineage>
        <taxon>Bacteria</taxon>
        <taxon>Pseudomonadati</taxon>
        <taxon>Pseudomonadota</taxon>
        <taxon>Alphaproteobacteria</taxon>
        <taxon>Rhodobacterales</taxon>
        <taxon>Roseobacteraceae</taxon>
        <taxon>Marinovum</taxon>
    </lineage>
</organism>
<keyword evidence="3" id="KW-1185">Reference proteome</keyword>
<dbReference type="AlphaFoldDB" id="A0A975W772"/>
<sequence>MLTSSLGLGGASSMPAAEQKTKEKQKAEKDKGPSENSQAKNKPAKAEPAPAQSTDSANAAAPVAEKPAVVVTQKVAPVAAIERPTDISQARAQALRVQAETQMNSLVDGLGQTPKSDLLAARETVAEDRPGALSTALKGYAKTASEPARASVGFDAVI</sequence>
<feature type="compositionally biased region" description="Low complexity" evidence="1">
    <location>
        <begin position="46"/>
        <end position="68"/>
    </location>
</feature>
<reference evidence="2 3" key="1">
    <citation type="submission" date="2016-10" db="EMBL/GenBank/DDBJ databases">
        <authorList>
            <person name="Varghese N."/>
            <person name="Submissions S."/>
        </authorList>
    </citation>
    <scope>NUCLEOTIDE SEQUENCE [LARGE SCALE GENOMIC DNA]</scope>
    <source>
        <strain evidence="2 3">FF3</strain>
    </source>
</reference>
<feature type="region of interest" description="Disordered" evidence="1">
    <location>
        <begin position="1"/>
        <end position="68"/>
    </location>
</feature>
<proteinExistence type="predicted"/>
<gene>
    <name evidence="2" type="ORF">SAMN04487940_10262</name>
</gene>
<evidence type="ECO:0000313" key="3">
    <source>
        <dbReference type="Proteomes" id="UP000182932"/>
    </source>
</evidence>
<dbReference type="EMBL" id="FNYY01000002">
    <property type="protein sequence ID" value="SEI79382.1"/>
    <property type="molecule type" value="Genomic_DNA"/>
</dbReference>
<comment type="caution">
    <text evidence="2">The sequence shown here is derived from an EMBL/GenBank/DDBJ whole genome shotgun (WGS) entry which is preliminary data.</text>
</comment>
<dbReference type="RefSeq" id="WP_139211197.1">
    <property type="nucleotide sequence ID" value="NZ_FNYY01000002.1"/>
</dbReference>
<dbReference type="GeneID" id="80816933"/>
<protein>
    <submittedName>
        <fullName evidence="2">Uncharacterized protein</fullName>
    </submittedName>
</protein>
<feature type="compositionally biased region" description="Low complexity" evidence="1">
    <location>
        <begin position="1"/>
        <end position="18"/>
    </location>
</feature>
<evidence type="ECO:0000313" key="2">
    <source>
        <dbReference type="EMBL" id="SEI79382.1"/>
    </source>
</evidence>